<reference evidence="3 4" key="1">
    <citation type="submission" date="2021-06" db="EMBL/GenBank/DDBJ databases">
        <title>Actinomycetes sequencing.</title>
        <authorList>
            <person name="Shan Q."/>
        </authorList>
    </citation>
    <scope>NUCLEOTIDE SEQUENCE [LARGE SCALE GENOMIC DNA]</scope>
    <source>
        <strain evidence="3 4">NEAU-G5</strain>
    </source>
</reference>
<evidence type="ECO:0000313" key="3">
    <source>
        <dbReference type="EMBL" id="MBU3064227.1"/>
    </source>
</evidence>
<dbReference type="Pfam" id="PF13354">
    <property type="entry name" value="Beta-lactamase2"/>
    <property type="match status" value="1"/>
</dbReference>
<evidence type="ECO:0000259" key="2">
    <source>
        <dbReference type="Pfam" id="PF13354"/>
    </source>
</evidence>
<evidence type="ECO:0000256" key="1">
    <source>
        <dbReference type="SAM" id="MobiDB-lite"/>
    </source>
</evidence>
<dbReference type="RefSeq" id="WP_215919294.1">
    <property type="nucleotide sequence ID" value="NZ_JAHKNI010000007.1"/>
</dbReference>
<proteinExistence type="predicted"/>
<dbReference type="Gene3D" id="3.40.710.10">
    <property type="entry name" value="DD-peptidase/beta-lactamase superfamily"/>
    <property type="match status" value="1"/>
</dbReference>
<dbReference type="PANTHER" id="PTHR35333">
    <property type="entry name" value="BETA-LACTAMASE"/>
    <property type="match status" value="1"/>
</dbReference>
<sequence>MHRQRDQGLEAGHGRRARRDKGTAGTAMGMTTALREARRELDDAGLRGSILVRDLDTGDELGIDAELEWPAASLVKVPLVVATLERVARGELDLGTPITVLPGRIATPGPVGVAKFRHPATIALDDLLYLSIAISDSAAADALFALTPPAAVSAELRRLGFEGITARHLMDDLSRTPEEAFEPARAYLAHTLAIEAATTGDGHAVPQLDISHANTGSARAFADLLQGLWRPVTIGAATAARTREIMGDNVIRHRLAPDFSSDASRWSSKTGTLLNFRHEVGVVEHADGQALAVAVLTQSRVPAVVQPGAEAVMAKAARIIHNELRIRL</sequence>
<dbReference type="PANTHER" id="PTHR35333:SF3">
    <property type="entry name" value="BETA-LACTAMASE-TYPE TRANSPEPTIDASE FOLD CONTAINING PROTEIN"/>
    <property type="match status" value="1"/>
</dbReference>
<keyword evidence="3" id="KW-0378">Hydrolase</keyword>
<feature type="region of interest" description="Disordered" evidence="1">
    <location>
        <begin position="1"/>
        <end position="29"/>
    </location>
</feature>
<organism evidence="3 4">
    <name type="scientific">Nocardia albiluteola</name>
    <dbReference type="NCBI Taxonomy" id="2842303"/>
    <lineage>
        <taxon>Bacteria</taxon>
        <taxon>Bacillati</taxon>
        <taxon>Actinomycetota</taxon>
        <taxon>Actinomycetes</taxon>
        <taxon>Mycobacteriales</taxon>
        <taxon>Nocardiaceae</taxon>
        <taxon>Nocardia</taxon>
    </lineage>
</organism>
<comment type="caution">
    <text evidence="3">The sequence shown here is derived from an EMBL/GenBank/DDBJ whole genome shotgun (WGS) entry which is preliminary data.</text>
</comment>
<name>A0ABS6B1Q7_9NOCA</name>
<dbReference type="EMBL" id="JAHKNI010000007">
    <property type="protein sequence ID" value="MBU3064227.1"/>
    <property type="molecule type" value="Genomic_DNA"/>
</dbReference>
<evidence type="ECO:0000313" key="4">
    <source>
        <dbReference type="Proteomes" id="UP000733379"/>
    </source>
</evidence>
<dbReference type="InterPro" id="IPR012338">
    <property type="entry name" value="Beta-lactam/transpept-like"/>
</dbReference>
<dbReference type="Proteomes" id="UP000733379">
    <property type="component" value="Unassembled WGS sequence"/>
</dbReference>
<keyword evidence="4" id="KW-1185">Reference proteome</keyword>
<accession>A0ABS6B1Q7</accession>
<protein>
    <submittedName>
        <fullName evidence="3">Class A beta-lactamase-related serine hydrolase</fullName>
    </submittedName>
</protein>
<dbReference type="GO" id="GO:0016787">
    <property type="term" value="F:hydrolase activity"/>
    <property type="evidence" value="ECO:0007669"/>
    <property type="project" value="UniProtKB-KW"/>
</dbReference>
<dbReference type="InterPro" id="IPR045155">
    <property type="entry name" value="Beta-lactam_cat"/>
</dbReference>
<dbReference type="SUPFAM" id="SSF56601">
    <property type="entry name" value="beta-lactamase/transpeptidase-like"/>
    <property type="match status" value="1"/>
</dbReference>
<dbReference type="InterPro" id="IPR000871">
    <property type="entry name" value="Beta-lactam_class-A"/>
</dbReference>
<feature type="domain" description="Beta-lactamase class A catalytic" evidence="2">
    <location>
        <begin position="49"/>
        <end position="297"/>
    </location>
</feature>
<gene>
    <name evidence="3" type="ORF">KO481_22175</name>
</gene>